<reference evidence="3 4" key="1">
    <citation type="submission" date="2016-10" db="EMBL/GenBank/DDBJ databases">
        <authorList>
            <person name="de Groot N.N."/>
        </authorList>
    </citation>
    <scope>NUCLEOTIDE SEQUENCE [LARGE SCALE GENOMIC DNA]</scope>
    <source>
        <strain evidence="3 4">DSM 28010</strain>
    </source>
</reference>
<dbReference type="InterPro" id="IPR001087">
    <property type="entry name" value="GDSL"/>
</dbReference>
<evidence type="ECO:0000313" key="4">
    <source>
        <dbReference type="Proteomes" id="UP000199340"/>
    </source>
</evidence>
<evidence type="ECO:0000313" key="3">
    <source>
        <dbReference type="EMBL" id="SDI75425.1"/>
    </source>
</evidence>
<keyword evidence="2" id="KW-0732">Signal</keyword>
<keyword evidence="1" id="KW-1133">Transmembrane helix</keyword>
<evidence type="ECO:0000256" key="1">
    <source>
        <dbReference type="SAM" id="Phobius"/>
    </source>
</evidence>
<accession>A0A1G8N5N5</accession>
<dbReference type="Pfam" id="PF00657">
    <property type="entry name" value="Lipase_GDSL"/>
    <property type="match status" value="1"/>
</dbReference>
<dbReference type="SUPFAM" id="SSF52266">
    <property type="entry name" value="SGNH hydrolase"/>
    <property type="match status" value="1"/>
</dbReference>
<keyword evidence="1" id="KW-0472">Membrane</keyword>
<evidence type="ECO:0000256" key="2">
    <source>
        <dbReference type="SAM" id="SignalP"/>
    </source>
</evidence>
<dbReference type="OrthoDB" id="5292073at2"/>
<gene>
    <name evidence="3" type="ORF">SAMN05421850_10575</name>
</gene>
<sequence length="313" mass="32229">MKTALIAATVAVGLATSAGAASVDDRFTSFYSFGDSLTDDGKFGMLEPPSFEGRFTNGPTWSEYIEDTFDAAGKDNANFALGGATAGPVNLRLAAPLATFAGQIATFTASLGASVLDPGANPLVSVWFGANDIFQGFNPVDAANDVADGVRQIASIVGQSFDDFLVIKLPEIPGAPGVSDLFNGQLTANIAALKSEGYNIITYDPVNATNAIIADFLNGSPLYGITDLVNPCTADLTDGRTASCLDDGIDPNTRLFVDAVHPNAVAHQIVAEQVSATIIAAIPLPATLPLMFGVLGLGAAAARRRKTTLAKAA</sequence>
<dbReference type="InterPro" id="IPR036514">
    <property type="entry name" value="SGNH_hydro_sf"/>
</dbReference>
<proteinExistence type="predicted"/>
<organism evidence="3 4">
    <name type="scientific">Lutimaribacter saemankumensis</name>
    <dbReference type="NCBI Taxonomy" id="490829"/>
    <lineage>
        <taxon>Bacteria</taxon>
        <taxon>Pseudomonadati</taxon>
        <taxon>Pseudomonadota</taxon>
        <taxon>Alphaproteobacteria</taxon>
        <taxon>Rhodobacterales</taxon>
        <taxon>Roseobacteraceae</taxon>
        <taxon>Lutimaribacter</taxon>
    </lineage>
</organism>
<dbReference type="CDD" id="cd01846">
    <property type="entry name" value="fatty_acyltransferase_like"/>
    <property type="match status" value="1"/>
</dbReference>
<protein>
    <submittedName>
        <fullName evidence="3">PEP-CTERM protein-sorting domain-containing protein</fullName>
    </submittedName>
</protein>
<keyword evidence="4" id="KW-1185">Reference proteome</keyword>
<dbReference type="Gene3D" id="3.40.50.1110">
    <property type="entry name" value="SGNH hydrolase"/>
    <property type="match status" value="1"/>
</dbReference>
<feature type="transmembrane region" description="Helical" evidence="1">
    <location>
        <begin position="278"/>
        <end position="302"/>
    </location>
</feature>
<feature type="chain" id="PRO_5011466764" evidence="2">
    <location>
        <begin position="21"/>
        <end position="313"/>
    </location>
</feature>
<dbReference type="EMBL" id="FNEB01000005">
    <property type="protein sequence ID" value="SDI75425.1"/>
    <property type="molecule type" value="Genomic_DNA"/>
</dbReference>
<dbReference type="GO" id="GO:0016788">
    <property type="term" value="F:hydrolase activity, acting on ester bonds"/>
    <property type="evidence" value="ECO:0007669"/>
    <property type="project" value="InterPro"/>
</dbReference>
<dbReference type="Proteomes" id="UP000199340">
    <property type="component" value="Unassembled WGS sequence"/>
</dbReference>
<dbReference type="RefSeq" id="WP_090028707.1">
    <property type="nucleotide sequence ID" value="NZ_FNEB01000005.1"/>
</dbReference>
<name>A0A1G8N5N5_9RHOB</name>
<dbReference type="AlphaFoldDB" id="A0A1G8N5N5"/>
<feature type="signal peptide" evidence="2">
    <location>
        <begin position="1"/>
        <end position="20"/>
    </location>
</feature>
<keyword evidence="1" id="KW-0812">Transmembrane</keyword>